<gene>
    <name evidence="1" type="primary">NCL1_45822</name>
    <name evidence="1" type="ORF">TNCV_1120091</name>
</gene>
<protein>
    <submittedName>
        <fullName evidence="1">Uncharacterized protein</fullName>
    </submittedName>
</protein>
<organism evidence="1 2">
    <name type="scientific">Trichonephila clavipes</name>
    <name type="common">Golden silk orbweaver</name>
    <name type="synonym">Nephila clavipes</name>
    <dbReference type="NCBI Taxonomy" id="2585209"/>
    <lineage>
        <taxon>Eukaryota</taxon>
        <taxon>Metazoa</taxon>
        <taxon>Ecdysozoa</taxon>
        <taxon>Arthropoda</taxon>
        <taxon>Chelicerata</taxon>
        <taxon>Arachnida</taxon>
        <taxon>Araneae</taxon>
        <taxon>Araneomorphae</taxon>
        <taxon>Entelegynae</taxon>
        <taxon>Araneoidea</taxon>
        <taxon>Nephilidae</taxon>
        <taxon>Trichonephila</taxon>
    </lineage>
</organism>
<dbReference type="EMBL" id="BMAU01021356">
    <property type="protein sequence ID" value="GFY20775.1"/>
    <property type="molecule type" value="Genomic_DNA"/>
</dbReference>
<evidence type="ECO:0000313" key="2">
    <source>
        <dbReference type="Proteomes" id="UP000887159"/>
    </source>
</evidence>
<evidence type="ECO:0000313" key="1">
    <source>
        <dbReference type="EMBL" id="GFY20775.1"/>
    </source>
</evidence>
<keyword evidence="2" id="KW-1185">Reference proteome</keyword>
<dbReference type="AlphaFoldDB" id="A0A8X6T0J0"/>
<sequence>MIKCRGLAASSKIIYLFIPNVRAWLLDHLTPSLLVPTDDVIIRVFNDCSTLEQVVVIQSGMAAEWAGVVSNHDKLVEVYSQKVISGSLAKAGNSLGSLQVPRNWAHSGQSQI</sequence>
<proteinExistence type="predicted"/>
<dbReference type="Proteomes" id="UP000887159">
    <property type="component" value="Unassembled WGS sequence"/>
</dbReference>
<accession>A0A8X6T0J0</accession>
<name>A0A8X6T0J0_TRICX</name>
<reference evidence="1" key="1">
    <citation type="submission" date="2020-08" db="EMBL/GenBank/DDBJ databases">
        <title>Multicomponent nature underlies the extraordinary mechanical properties of spider dragline silk.</title>
        <authorList>
            <person name="Kono N."/>
            <person name="Nakamura H."/>
            <person name="Mori M."/>
            <person name="Yoshida Y."/>
            <person name="Ohtoshi R."/>
            <person name="Malay A.D."/>
            <person name="Moran D.A.P."/>
            <person name="Tomita M."/>
            <person name="Numata K."/>
            <person name="Arakawa K."/>
        </authorList>
    </citation>
    <scope>NUCLEOTIDE SEQUENCE</scope>
</reference>
<comment type="caution">
    <text evidence="1">The sequence shown here is derived from an EMBL/GenBank/DDBJ whole genome shotgun (WGS) entry which is preliminary data.</text>
</comment>